<accession>A0A432GDI2</accession>
<name>A0A432GDI2_9DELT</name>
<dbReference type="Gene3D" id="3.90.1300.10">
    <property type="entry name" value="Amidase signature (AS) domain"/>
    <property type="match status" value="1"/>
</dbReference>
<dbReference type="Proteomes" id="UP000286732">
    <property type="component" value="Unassembled WGS sequence"/>
</dbReference>
<proteinExistence type="predicted"/>
<gene>
    <name evidence="1" type="ORF">DSY98_02055</name>
</gene>
<evidence type="ECO:0000313" key="1">
    <source>
        <dbReference type="EMBL" id="RTZ81887.1"/>
    </source>
</evidence>
<evidence type="ECO:0000313" key="2">
    <source>
        <dbReference type="Proteomes" id="UP000286732"/>
    </source>
</evidence>
<sequence length="141" mass="15293">RTKIINDFKEVFKKVDIIVTPTTPTTAFGIGENYSFMWGAGVLAGGSRLDTSLSYGNVYSGATDETIKHKYLSGHSIFLVVGHHGYGFETLLGFRTNSIKAEIEDSGSSAKIQKTAASLNYESTGIRITTNQLQLGIGFTF</sequence>
<dbReference type="AlphaFoldDB" id="A0A432GDI2"/>
<dbReference type="InterPro" id="IPR036928">
    <property type="entry name" value="AS_sf"/>
</dbReference>
<dbReference type="SUPFAM" id="SSF75304">
    <property type="entry name" value="Amidase signature (AS) enzymes"/>
    <property type="match status" value="1"/>
</dbReference>
<reference evidence="1 2" key="1">
    <citation type="submission" date="2018-06" db="EMBL/GenBank/DDBJ databases">
        <title>Combined omics and stable isotope probing to characterize newly discovered Mariana Back-Arc vent microbial communities.</title>
        <authorList>
            <person name="Trembath-Reichert E."/>
            <person name="Huber J.A."/>
        </authorList>
    </citation>
    <scope>NUCLEOTIDE SEQUENCE [LARGE SCALE GENOMIC DNA]</scope>
    <source>
        <strain evidence="1">MAG 63_2</strain>
    </source>
</reference>
<dbReference type="EMBL" id="QNZM01000080">
    <property type="protein sequence ID" value="RTZ81887.1"/>
    <property type="molecule type" value="Genomic_DNA"/>
</dbReference>
<comment type="caution">
    <text evidence="1">The sequence shown here is derived from an EMBL/GenBank/DDBJ whole genome shotgun (WGS) entry which is preliminary data.</text>
</comment>
<feature type="non-terminal residue" evidence="1">
    <location>
        <position position="1"/>
    </location>
</feature>
<protein>
    <submittedName>
        <fullName evidence="1">Uncharacterized protein</fullName>
    </submittedName>
</protein>
<organism evidence="1 2">
    <name type="scientific">SAR324 cluster bacterium</name>
    <dbReference type="NCBI Taxonomy" id="2024889"/>
    <lineage>
        <taxon>Bacteria</taxon>
        <taxon>Deltaproteobacteria</taxon>
        <taxon>SAR324 cluster</taxon>
    </lineage>
</organism>